<dbReference type="SMART" id="SM00450">
    <property type="entry name" value="RHOD"/>
    <property type="match status" value="1"/>
</dbReference>
<dbReference type="InterPro" id="IPR050229">
    <property type="entry name" value="GlpE_sulfurtransferase"/>
</dbReference>
<dbReference type="PROSITE" id="PS50206">
    <property type="entry name" value="RHODANESE_3"/>
    <property type="match status" value="1"/>
</dbReference>
<proteinExistence type="predicted"/>
<reference evidence="3" key="1">
    <citation type="journal article" date="2020" name="mSystems">
        <title>Genome- and Community-Level Interaction Insights into Carbon Utilization and Element Cycling Functions of Hydrothermarchaeota in Hydrothermal Sediment.</title>
        <authorList>
            <person name="Zhou Z."/>
            <person name="Liu Y."/>
            <person name="Xu W."/>
            <person name="Pan J."/>
            <person name="Luo Z.H."/>
            <person name="Li M."/>
        </authorList>
    </citation>
    <scope>NUCLEOTIDE SEQUENCE [LARGE SCALE GENOMIC DNA]</scope>
    <source>
        <strain evidence="3">SpSt-769</strain>
    </source>
</reference>
<dbReference type="InterPro" id="IPR001763">
    <property type="entry name" value="Rhodanese-like_dom"/>
</dbReference>
<evidence type="ECO:0000256" key="1">
    <source>
        <dbReference type="SAM" id="SignalP"/>
    </source>
</evidence>
<gene>
    <name evidence="3" type="ORF">ENV54_02470</name>
</gene>
<organism evidence="3">
    <name type="scientific">Desulfomonile tiedjei</name>
    <dbReference type="NCBI Taxonomy" id="2358"/>
    <lineage>
        <taxon>Bacteria</taxon>
        <taxon>Pseudomonadati</taxon>
        <taxon>Thermodesulfobacteriota</taxon>
        <taxon>Desulfomonilia</taxon>
        <taxon>Desulfomonilales</taxon>
        <taxon>Desulfomonilaceae</taxon>
        <taxon>Desulfomonile</taxon>
    </lineage>
</organism>
<dbReference type="CDD" id="cd00158">
    <property type="entry name" value="RHOD"/>
    <property type="match status" value="1"/>
</dbReference>
<dbReference type="PANTHER" id="PTHR43031">
    <property type="entry name" value="FAD-DEPENDENT OXIDOREDUCTASE"/>
    <property type="match status" value="1"/>
</dbReference>
<dbReference type="EMBL" id="DTGT01000079">
    <property type="protein sequence ID" value="HGH60146.1"/>
    <property type="molecule type" value="Genomic_DNA"/>
</dbReference>
<dbReference type="SUPFAM" id="SSF52821">
    <property type="entry name" value="Rhodanese/Cell cycle control phosphatase"/>
    <property type="match status" value="1"/>
</dbReference>
<dbReference type="PANTHER" id="PTHR43031:SF7">
    <property type="entry name" value="NITRIC OXIDE REDUCTASE FLRD-NAD(+) REDUCTASE"/>
    <property type="match status" value="1"/>
</dbReference>
<dbReference type="Gene3D" id="3.40.250.10">
    <property type="entry name" value="Rhodanese-like domain"/>
    <property type="match status" value="1"/>
</dbReference>
<protein>
    <submittedName>
        <fullName evidence="3">Rhodanese-like domain-containing protein</fullName>
    </submittedName>
</protein>
<dbReference type="AlphaFoldDB" id="A0A7C4AQK5"/>
<dbReference type="InterPro" id="IPR036873">
    <property type="entry name" value="Rhodanese-like_dom_sf"/>
</dbReference>
<comment type="caution">
    <text evidence="3">The sequence shown here is derived from an EMBL/GenBank/DDBJ whole genome shotgun (WGS) entry which is preliminary data.</text>
</comment>
<feature type="chain" id="PRO_5028482120" evidence="1">
    <location>
        <begin position="21"/>
        <end position="170"/>
    </location>
</feature>
<feature type="domain" description="Rhodanese" evidence="2">
    <location>
        <begin position="63"/>
        <end position="157"/>
    </location>
</feature>
<sequence length="170" mass="18735">MRNVLSVCLKALLIAVAASAIGLAKNHLSHQPLPIVYTPPGHVVLSGVVVPFINEREARRYLGDPGTIFVDARLEKDYSASHVKGAVFLEPGSKEDRFPLVQPLLPEDARLILYCYGPECPMAEEVAAFLAQLGYKHMMIMTAGFKAWQKQGYPVEKEPQHAEAAPKKQD</sequence>
<evidence type="ECO:0000259" key="2">
    <source>
        <dbReference type="PROSITE" id="PS50206"/>
    </source>
</evidence>
<evidence type="ECO:0000313" key="3">
    <source>
        <dbReference type="EMBL" id="HGH60146.1"/>
    </source>
</evidence>
<dbReference type="Pfam" id="PF00581">
    <property type="entry name" value="Rhodanese"/>
    <property type="match status" value="1"/>
</dbReference>
<keyword evidence="1" id="KW-0732">Signal</keyword>
<name>A0A7C4AQK5_9BACT</name>
<accession>A0A7C4AQK5</accession>
<feature type="signal peptide" evidence="1">
    <location>
        <begin position="1"/>
        <end position="20"/>
    </location>
</feature>